<gene>
    <name evidence="14" type="ORF">AFUS01_LOCUS34191</name>
</gene>
<protein>
    <recommendedName>
        <fullName evidence="13">G-protein coupled receptors family 3 profile domain-containing protein</fullName>
    </recommendedName>
</protein>
<keyword evidence="8" id="KW-0675">Receptor</keyword>
<dbReference type="OrthoDB" id="425344at2759"/>
<dbReference type="CDD" id="cd15045">
    <property type="entry name" value="7tmC_mGluRs"/>
    <property type="match status" value="1"/>
</dbReference>
<evidence type="ECO:0000313" key="15">
    <source>
        <dbReference type="Proteomes" id="UP000708208"/>
    </source>
</evidence>
<dbReference type="AlphaFoldDB" id="A0A8J2PJU2"/>
<feature type="transmembrane region" description="Helical" evidence="12">
    <location>
        <begin position="97"/>
        <end position="123"/>
    </location>
</feature>
<reference evidence="14" key="1">
    <citation type="submission" date="2021-06" db="EMBL/GenBank/DDBJ databases">
        <authorList>
            <person name="Hodson N. C."/>
            <person name="Mongue J. A."/>
            <person name="Jaron S. K."/>
        </authorList>
    </citation>
    <scope>NUCLEOTIDE SEQUENCE</scope>
</reference>
<comment type="function">
    <text evidence="11">G-protein coupled receptor for glutamate. Ligand binding causes a conformation change that triggers signaling via guanine nucleotide-binding proteins (G proteins) and modulates the activity of down-stream effectors.</text>
</comment>
<organism evidence="14 15">
    <name type="scientific">Allacma fusca</name>
    <dbReference type="NCBI Taxonomy" id="39272"/>
    <lineage>
        <taxon>Eukaryota</taxon>
        <taxon>Metazoa</taxon>
        <taxon>Ecdysozoa</taxon>
        <taxon>Arthropoda</taxon>
        <taxon>Hexapoda</taxon>
        <taxon>Collembola</taxon>
        <taxon>Symphypleona</taxon>
        <taxon>Sminthuridae</taxon>
        <taxon>Allacma</taxon>
    </lineage>
</organism>
<feature type="non-terminal residue" evidence="14">
    <location>
        <position position="1"/>
    </location>
</feature>
<evidence type="ECO:0000256" key="5">
    <source>
        <dbReference type="ARBA" id="ARBA00022989"/>
    </source>
</evidence>
<keyword evidence="7 12" id="KW-0472">Membrane</keyword>
<keyword evidence="15" id="KW-1185">Reference proteome</keyword>
<dbReference type="Pfam" id="PF00003">
    <property type="entry name" value="7tm_3"/>
    <property type="match status" value="1"/>
</dbReference>
<dbReference type="InterPro" id="IPR050726">
    <property type="entry name" value="mGluR"/>
</dbReference>
<evidence type="ECO:0000256" key="7">
    <source>
        <dbReference type="ARBA" id="ARBA00023136"/>
    </source>
</evidence>
<comment type="caution">
    <text evidence="14">The sequence shown here is derived from an EMBL/GenBank/DDBJ whole genome shotgun (WGS) entry which is preliminary data.</text>
</comment>
<proteinExistence type="inferred from homology"/>
<evidence type="ECO:0000256" key="4">
    <source>
        <dbReference type="ARBA" id="ARBA00022692"/>
    </source>
</evidence>
<keyword evidence="4 12" id="KW-0812">Transmembrane</keyword>
<feature type="transmembrane region" description="Helical" evidence="12">
    <location>
        <begin position="211"/>
        <end position="231"/>
    </location>
</feature>
<evidence type="ECO:0000256" key="6">
    <source>
        <dbReference type="ARBA" id="ARBA00023040"/>
    </source>
</evidence>
<keyword evidence="6" id="KW-0297">G-protein coupled receptor</keyword>
<feature type="transmembrane region" description="Helical" evidence="12">
    <location>
        <begin position="167"/>
        <end position="184"/>
    </location>
</feature>
<evidence type="ECO:0000256" key="9">
    <source>
        <dbReference type="ARBA" id="ARBA00023180"/>
    </source>
</evidence>
<dbReference type="EMBL" id="CAJVCH010531395">
    <property type="protein sequence ID" value="CAG7824008.1"/>
    <property type="molecule type" value="Genomic_DNA"/>
</dbReference>
<evidence type="ECO:0000259" key="13">
    <source>
        <dbReference type="PROSITE" id="PS50259"/>
    </source>
</evidence>
<dbReference type="Proteomes" id="UP000708208">
    <property type="component" value="Unassembled WGS sequence"/>
</dbReference>
<feature type="domain" description="G-protein coupled receptors family 3 profile" evidence="13">
    <location>
        <begin position="97"/>
        <end position="362"/>
    </location>
</feature>
<dbReference type="InterPro" id="IPR017978">
    <property type="entry name" value="GPCR_3_C"/>
</dbReference>
<dbReference type="GO" id="GO:0004930">
    <property type="term" value="F:G protein-coupled receptor activity"/>
    <property type="evidence" value="ECO:0007669"/>
    <property type="project" value="UniProtKB-KW"/>
</dbReference>
<feature type="transmembrane region" description="Helical" evidence="12">
    <location>
        <begin position="317"/>
        <end position="340"/>
    </location>
</feature>
<keyword evidence="5 12" id="KW-1133">Transmembrane helix</keyword>
<dbReference type="GO" id="GO:0005886">
    <property type="term" value="C:plasma membrane"/>
    <property type="evidence" value="ECO:0007669"/>
    <property type="project" value="UniProtKB-SubCell"/>
</dbReference>
<keyword evidence="3" id="KW-1003">Cell membrane</keyword>
<accession>A0A8J2PJU2</accession>
<evidence type="ECO:0000256" key="1">
    <source>
        <dbReference type="ARBA" id="ARBA00004651"/>
    </source>
</evidence>
<sequence length="417" mass="46832">QEDGRLELNLDMKKIKYRSDAQGIFPISTCATPCEPHQIKVRERDDTCCWKCRDCGRYQIKHDAFHCDDCKMGETPDPTHSRCEEIPEKYIDYRNAWAIGAMGFAALGMFTTVFVALVFWGYNDTPIIKAAGRELSYILLLGIFLSFSVTFVIVAEPDPFTCGLMRFFLGFCPALCYAAIVTKTNRIARIFHHKPGTSAPKTKYISPTSQMIIVGMLTAVEVLINIVWILWDPPQTTYIYPDRSTKLRICEGVDTYRYMVGVIYPLVLLVFCTIYAIQTRKCPGGFNETKYIAFTNYTIIIIWLAFVPLYLASTSNSIRVVTLAISMSLSGFVELACLFFPKIYIVLLKPEKNTKEVVMAPNRSSFATLSNSHGITNFGHHLPSSGNSFSRPHSSFCQSENGIVITATRSSSPAESC</sequence>
<dbReference type="PANTHER" id="PTHR24060">
    <property type="entry name" value="METABOTROPIC GLUTAMATE RECEPTOR"/>
    <property type="match status" value="1"/>
</dbReference>
<feature type="transmembrane region" description="Helical" evidence="12">
    <location>
        <begin position="289"/>
        <end position="311"/>
    </location>
</feature>
<evidence type="ECO:0000256" key="10">
    <source>
        <dbReference type="ARBA" id="ARBA00023224"/>
    </source>
</evidence>
<evidence type="ECO:0000256" key="2">
    <source>
        <dbReference type="ARBA" id="ARBA00007242"/>
    </source>
</evidence>
<dbReference type="PROSITE" id="PS50259">
    <property type="entry name" value="G_PROTEIN_RECEP_F3_4"/>
    <property type="match status" value="1"/>
</dbReference>
<comment type="similarity">
    <text evidence="2">Belongs to the G-protein coupled receptor 3 family.</text>
</comment>
<evidence type="ECO:0000256" key="3">
    <source>
        <dbReference type="ARBA" id="ARBA00022475"/>
    </source>
</evidence>
<evidence type="ECO:0000256" key="8">
    <source>
        <dbReference type="ARBA" id="ARBA00023170"/>
    </source>
</evidence>
<evidence type="ECO:0000256" key="11">
    <source>
        <dbReference type="ARBA" id="ARBA00054813"/>
    </source>
</evidence>
<comment type="subcellular location">
    <subcellularLocation>
        <location evidence="1">Cell membrane</location>
        <topology evidence="1">Multi-pass membrane protein</topology>
    </subcellularLocation>
</comment>
<name>A0A8J2PJU2_9HEXA</name>
<dbReference type="FunFam" id="2.10.50.30:FF:000001">
    <property type="entry name" value="metabotropic glutamate receptor 1"/>
    <property type="match status" value="1"/>
</dbReference>
<keyword evidence="9" id="KW-0325">Glycoprotein</keyword>
<feature type="transmembrane region" description="Helical" evidence="12">
    <location>
        <begin position="135"/>
        <end position="155"/>
    </location>
</feature>
<evidence type="ECO:0000313" key="14">
    <source>
        <dbReference type="EMBL" id="CAG7824008.1"/>
    </source>
</evidence>
<evidence type="ECO:0000256" key="12">
    <source>
        <dbReference type="SAM" id="Phobius"/>
    </source>
</evidence>
<feature type="transmembrane region" description="Helical" evidence="12">
    <location>
        <begin position="256"/>
        <end position="277"/>
    </location>
</feature>
<keyword evidence="10" id="KW-0807">Transducer</keyword>